<organism evidence="2 3">
    <name type="scientific">Oleiharenicola lentus</name>
    <dbReference type="NCBI Taxonomy" id="2508720"/>
    <lineage>
        <taxon>Bacteria</taxon>
        <taxon>Pseudomonadati</taxon>
        <taxon>Verrucomicrobiota</taxon>
        <taxon>Opitutia</taxon>
        <taxon>Opitutales</taxon>
        <taxon>Opitutaceae</taxon>
        <taxon>Oleiharenicola</taxon>
    </lineage>
</organism>
<evidence type="ECO:0000313" key="3">
    <source>
        <dbReference type="Proteomes" id="UP000290218"/>
    </source>
</evidence>
<dbReference type="InterPro" id="IPR023214">
    <property type="entry name" value="HAD_sf"/>
</dbReference>
<dbReference type="PANTHER" id="PTHR31284">
    <property type="entry name" value="ACID PHOSPHATASE-LIKE PROTEIN"/>
    <property type="match status" value="1"/>
</dbReference>
<evidence type="ECO:0000256" key="1">
    <source>
        <dbReference type="ARBA" id="ARBA00022729"/>
    </source>
</evidence>
<sequence length="260" mass="28501">MREVTNRAGAVQAGFGRTAGPSGNTAAGCVLPAACFLRRMLKLKRLPALLLLSAVLALPVKQTAAEPANLSPAKEAVVRYINSGEYGRDLTKVAVSANKYLVRRLAKPPKEGEKRAVVFDIDETALTNLSHIMAHDFGYVPEVWDKWVAAGQAKPIVPVQLIYDHAVRNGVAVFFITGRGPEDATGTERNLRETGYTVWTGIHYKPVPGMSARQFKTTIRRKLINEGYTIVLNIGDQQSDLVGGLAERTYKLPNPFYLIR</sequence>
<accession>A0A4Q1C8N9</accession>
<dbReference type="PANTHER" id="PTHR31284:SF10">
    <property type="entry name" value="ACID PHOSPHATASE-LIKE PROTEIN"/>
    <property type="match status" value="1"/>
</dbReference>
<protein>
    <submittedName>
        <fullName evidence="2">Acid phosphatase</fullName>
    </submittedName>
</protein>
<keyword evidence="3" id="KW-1185">Reference proteome</keyword>
<dbReference type="SUPFAM" id="SSF56784">
    <property type="entry name" value="HAD-like"/>
    <property type="match status" value="1"/>
</dbReference>
<name>A0A4Q1C8N9_9BACT</name>
<dbReference type="InterPro" id="IPR036412">
    <property type="entry name" value="HAD-like_sf"/>
</dbReference>
<dbReference type="EMBL" id="SDHX01000001">
    <property type="protein sequence ID" value="RXK55220.1"/>
    <property type="molecule type" value="Genomic_DNA"/>
</dbReference>
<dbReference type="PROSITE" id="PS51257">
    <property type="entry name" value="PROKAR_LIPOPROTEIN"/>
    <property type="match status" value="1"/>
</dbReference>
<dbReference type="Proteomes" id="UP000290218">
    <property type="component" value="Unassembled WGS sequence"/>
</dbReference>
<keyword evidence="1" id="KW-0732">Signal</keyword>
<reference evidence="2 3" key="1">
    <citation type="submission" date="2019-01" db="EMBL/GenBank/DDBJ databases">
        <title>Lacunisphaera sp. strain TWA-58.</title>
        <authorList>
            <person name="Chen W.-M."/>
        </authorList>
    </citation>
    <scope>NUCLEOTIDE SEQUENCE [LARGE SCALE GENOMIC DNA]</scope>
    <source>
        <strain evidence="2 3">TWA-58</strain>
    </source>
</reference>
<gene>
    <name evidence="2" type="ORF">ESB00_04810</name>
</gene>
<proteinExistence type="predicted"/>
<dbReference type="Gene3D" id="3.40.50.1000">
    <property type="entry name" value="HAD superfamily/HAD-like"/>
    <property type="match status" value="1"/>
</dbReference>
<dbReference type="OrthoDB" id="193314at2"/>
<evidence type="ECO:0000313" key="2">
    <source>
        <dbReference type="EMBL" id="RXK55220.1"/>
    </source>
</evidence>
<dbReference type="InterPro" id="IPR005519">
    <property type="entry name" value="Acid_phosphat_B-like"/>
</dbReference>
<comment type="caution">
    <text evidence="2">The sequence shown here is derived from an EMBL/GenBank/DDBJ whole genome shotgun (WGS) entry which is preliminary data.</text>
</comment>
<dbReference type="Pfam" id="PF03767">
    <property type="entry name" value="Acid_phosphat_B"/>
    <property type="match status" value="1"/>
</dbReference>
<dbReference type="AlphaFoldDB" id="A0A4Q1C8N9"/>